<proteinExistence type="inferred from homology"/>
<organism evidence="4 5">
    <name type="scientific">Verruconis gallopava</name>
    <dbReference type="NCBI Taxonomy" id="253628"/>
    <lineage>
        <taxon>Eukaryota</taxon>
        <taxon>Fungi</taxon>
        <taxon>Dikarya</taxon>
        <taxon>Ascomycota</taxon>
        <taxon>Pezizomycotina</taxon>
        <taxon>Dothideomycetes</taxon>
        <taxon>Pleosporomycetidae</taxon>
        <taxon>Venturiales</taxon>
        <taxon>Sympoventuriaceae</taxon>
        <taxon>Verruconis</taxon>
    </lineage>
</organism>
<dbReference type="HOGENOM" id="CLU_007383_9_2_1"/>
<dbReference type="Gene3D" id="3.40.50.720">
    <property type="entry name" value="NAD(P)-binding Rossmann-like Domain"/>
    <property type="match status" value="1"/>
</dbReference>
<dbReference type="VEuPathDB" id="FungiDB:PV09_07189"/>
<evidence type="ECO:0000313" key="5">
    <source>
        <dbReference type="Proteomes" id="UP000053259"/>
    </source>
</evidence>
<dbReference type="RefSeq" id="XP_016211298.1">
    <property type="nucleotide sequence ID" value="XM_016360926.1"/>
</dbReference>
<name>A0A0D2AQK1_9PEZI</name>
<dbReference type="OrthoDB" id="2735536at2759"/>
<reference evidence="4 5" key="1">
    <citation type="submission" date="2015-01" db="EMBL/GenBank/DDBJ databases">
        <title>The Genome Sequence of Ochroconis gallopava CBS43764.</title>
        <authorList>
            <consortium name="The Broad Institute Genomics Platform"/>
            <person name="Cuomo C."/>
            <person name="de Hoog S."/>
            <person name="Gorbushina A."/>
            <person name="Stielow B."/>
            <person name="Teixiera M."/>
            <person name="Abouelleil A."/>
            <person name="Chapman S.B."/>
            <person name="Priest M."/>
            <person name="Young S.K."/>
            <person name="Wortman J."/>
            <person name="Nusbaum C."/>
            <person name="Birren B."/>
        </authorList>
    </citation>
    <scope>NUCLEOTIDE SEQUENCE [LARGE SCALE GENOMIC DNA]</scope>
    <source>
        <strain evidence="4 5">CBS 43764</strain>
    </source>
</reference>
<dbReference type="Proteomes" id="UP000053259">
    <property type="component" value="Unassembled WGS sequence"/>
</dbReference>
<dbReference type="InterPro" id="IPR050425">
    <property type="entry name" value="NAD(P)_dehydrat-like"/>
</dbReference>
<dbReference type="InterPro" id="IPR036291">
    <property type="entry name" value="NAD(P)-bd_dom_sf"/>
</dbReference>
<dbReference type="AlphaFoldDB" id="A0A0D2AQK1"/>
<dbReference type="InParanoid" id="A0A0D2AQK1"/>
<dbReference type="PANTHER" id="PTHR10366:SF564">
    <property type="entry name" value="STEROL-4-ALPHA-CARBOXYLATE 3-DEHYDROGENASE, DECARBOXYLATING"/>
    <property type="match status" value="1"/>
</dbReference>
<dbReference type="PANTHER" id="PTHR10366">
    <property type="entry name" value="NAD DEPENDENT EPIMERASE/DEHYDRATASE"/>
    <property type="match status" value="1"/>
</dbReference>
<sequence length="355" mass="38848">MGSFADTNGELVLITGATGHLGFKVLTDALKAGYRVRAAVRSEARADVIVSNPDYKALNISEGQLTFSIVPDLAVEGAYDEVVQNVKYIIHIASPITTGRQFTQEEYKQYFIDPAVAGTLGLLKSAVKAPSVERVVITSSVVAIVNFIEWISGSNKVYQAEDRVSFQGGPYINEFAAYSASKVASLNESEAWYQQQKPHFDLVYIHPSFIEGRDALVKTPEQAMVGTNGVILRVVLGNVAAAPAPGNSVHNDDVARLHVEALHKERIPAGSYIASSNSPRGTLDGTRWETINEIVAKHFPEQVQSGILKNNGLQKTIKSEFDISKTEKTFGWSFQEFEPQVVSVVQMYLDVLNKN</sequence>
<accession>A0A0D2AQK1</accession>
<protein>
    <recommendedName>
        <fullName evidence="3">NAD-dependent epimerase/dehydratase domain-containing protein</fullName>
    </recommendedName>
</protein>
<dbReference type="Pfam" id="PF01370">
    <property type="entry name" value="Epimerase"/>
    <property type="match status" value="1"/>
</dbReference>
<dbReference type="STRING" id="253628.A0A0D2AQK1"/>
<evidence type="ECO:0000259" key="3">
    <source>
        <dbReference type="Pfam" id="PF01370"/>
    </source>
</evidence>
<feature type="domain" description="NAD-dependent epimerase/dehydratase" evidence="3">
    <location>
        <begin position="12"/>
        <end position="264"/>
    </location>
</feature>
<dbReference type="GO" id="GO:0016616">
    <property type="term" value="F:oxidoreductase activity, acting on the CH-OH group of donors, NAD or NADP as acceptor"/>
    <property type="evidence" value="ECO:0007669"/>
    <property type="project" value="TreeGrafter"/>
</dbReference>
<keyword evidence="1" id="KW-0560">Oxidoreductase</keyword>
<evidence type="ECO:0000256" key="1">
    <source>
        <dbReference type="ARBA" id="ARBA00023002"/>
    </source>
</evidence>
<dbReference type="EMBL" id="KN847555">
    <property type="protein sequence ID" value="KIW01429.1"/>
    <property type="molecule type" value="Genomic_DNA"/>
</dbReference>
<gene>
    <name evidence="4" type="ORF">PV09_07189</name>
</gene>
<comment type="similarity">
    <text evidence="2">Belongs to the NAD(P)-dependent epimerase/dehydratase family. Dihydroflavonol-4-reductase subfamily.</text>
</comment>
<dbReference type="GeneID" id="27315162"/>
<evidence type="ECO:0000313" key="4">
    <source>
        <dbReference type="EMBL" id="KIW01429.1"/>
    </source>
</evidence>
<evidence type="ECO:0000256" key="2">
    <source>
        <dbReference type="ARBA" id="ARBA00023445"/>
    </source>
</evidence>
<dbReference type="InterPro" id="IPR001509">
    <property type="entry name" value="Epimerase_deHydtase"/>
</dbReference>
<dbReference type="SUPFAM" id="SSF51735">
    <property type="entry name" value="NAD(P)-binding Rossmann-fold domains"/>
    <property type="match status" value="1"/>
</dbReference>
<keyword evidence="5" id="KW-1185">Reference proteome</keyword>